<dbReference type="FunCoup" id="A0A0D2GBF7">
    <property type="interactions" value="48"/>
</dbReference>
<organism evidence="2 3">
    <name type="scientific">Dethiosulfatarculus sandiegensis</name>
    <dbReference type="NCBI Taxonomy" id="1429043"/>
    <lineage>
        <taxon>Bacteria</taxon>
        <taxon>Pseudomonadati</taxon>
        <taxon>Thermodesulfobacteriota</taxon>
        <taxon>Desulfarculia</taxon>
        <taxon>Desulfarculales</taxon>
        <taxon>Desulfarculaceae</taxon>
        <taxon>Dethiosulfatarculus</taxon>
    </lineage>
</organism>
<comment type="subunit">
    <text evidence="1">Forms a complex composed of PxpA, PxpB and PxpC.</text>
</comment>
<dbReference type="PANTHER" id="PTHR30292">
    <property type="entry name" value="UNCHARACTERIZED PROTEIN YBGL-RELATED"/>
    <property type="match status" value="1"/>
</dbReference>
<dbReference type="EC" id="3.5.2.9" evidence="1"/>
<evidence type="ECO:0000256" key="1">
    <source>
        <dbReference type="HAMAP-Rule" id="MF_00691"/>
    </source>
</evidence>
<dbReference type="GO" id="GO:0005524">
    <property type="term" value="F:ATP binding"/>
    <property type="evidence" value="ECO:0007669"/>
    <property type="project" value="UniProtKB-UniRule"/>
</dbReference>
<dbReference type="EMBL" id="AZAC01000034">
    <property type="protein sequence ID" value="KIX12207.1"/>
    <property type="molecule type" value="Genomic_DNA"/>
</dbReference>
<dbReference type="OrthoDB" id="9773478at2"/>
<accession>A0A0D2GBF7</accession>
<keyword evidence="1" id="KW-0547">Nucleotide-binding</keyword>
<dbReference type="CDD" id="cd10787">
    <property type="entry name" value="LamB_YcsF_like"/>
    <property type="match status" value="1"/>
</dbReference>
<keyword evidence="3" id="KW-1185">Reference proteome</keyword>
<reference evidence="2 3" key="1">
    <citation type="submission" date="2013-11" db="EMBL/GenBank/DDBJ databases">
        <title>Metagenomic analysis of a methanogenic consortium involved in long chain n-alkane degradation.</title>
        <authorList>
            <person name="Davidova I.A."/>
            <person name="Callaghan A.V."/>
            <person name="Wawrik B."/>
            <person name="Pruitt S."/>
            <person name="Marks C."/>
            <person name="Duncan K.E."/>
            <person name="Suflita J.M."/>
        </authorList>
    </citation>
    <scope>NUCLEOTIDE SEQUENCE [LARGE SCALE GENOMIC DNA]</scope>
    <source>
        <strain evidence="2 3">SPR</strain>
    </source>
</reference>
<comment type="function">
    <text evidence="1">Catalyzes the cleavage of 5-oxoproline to form L-glutamate coupled to the hydrolysis of ATP to ADP and inorganic phosphate.</text>
</comment>
<gene>
    <name evidence="1" type="primary">pxpA</name>
    <name evidence="2" type="ORF">X474_20805</name>
</gene>
<proteinExistence type="inferred from homology"/>
<dbReference type="Gene3D" id="3.20.20.370">
    <property type="entry name" value="Glycoside hydrolase/deacetylase"/>
    <property type="match status" value="1"/>
</dbReference>
<dbReference type="NCBIfam" id="NF003814">
    <property type="entry name" value="PRK05406.1-3"/>
    <property type="match status" value="1"/>
</dbReference>
<comment type="similarity">
    <text evidence="1">Belongs to the LamB/PxpA family.</text>
</comment>
<dbReference type="PATRIC" id="fig|1429043.3.peg.4409"/>
<dbReference type="InterPro" id="IPR005501">
    <property type="entry name" value="LamB/YcsF/PxpA-like"/>
</dbReference>
<keyword evidence="1" id="KW-0067">ATP-binding</keyword>
<dbReference type="AlphaFoldDB" id="A0A0D2GBF7"/>
<name>A0A0D2GBF7_9BACT</name>
<evidence type="ECO:0000313" key="2">
    <source>
        <dbReference type="EMBL" id="KIX12207.1"/>
    </source>
</evidence>
<dbReference type="Pfam" id="PF03746">
    <property type="entry name" value="LamB_YcsF"/>
    <property type="match status" value="1"/>
</dbReference>
<dbReference type="GO" id="GO:0017168">
    <property type="term" value="F:5-oxoprolinase (ATP-hydrolyzing) activity"/>
    <property type="evidence" value="ECO:0007669"/>
    <property type="project" value="UniProtKB-UniRule"/>
</dbReference>
<sequence length="255" mass="27874">MRIDLNCDMGESFGNYKIGMDEEVMKYITSANIACGFHASDPLVMDRTVAMAKENNVGVGAHPGFPDLMGFGRRNMDCTPAELKAYVTYQIGALEAFCKVYGVKMAHVKPHGNLYLTAVEKEDVARAVAEAIVRVNPELHYVALAGKKGAMMTQIGREVGLKVVYEAFPDRAYTKEGTLVPRRQEGAVIHDPEVVSQRALLMAKEGKVISIDGTEIDLEVQTLCVHGDNATAVELVKGIRETLTKEGVEVKPMLD</sequence>
<dbReference type="GO" id="GO:0005975">
    <property type="term" value="P:carbohydrate metabolic process"/>
    <property type="evidence" value="ECO:0007669"/>
    <property type="project" value="InterPro"/>
</dbReference>
<dbReference type="SUPFAM" id="SSF88713">
    <property type="entry name" value="Glycoside hydrolase/deacetylase"/>
    <property type="match status" value="1"/>
</dbReference>
<dbReference type="RefSeq" id="WP_044351024.1">
    <property type="nucleotide sequence ID" value="NZ_AZAC01000034.1"/>
</dbReference>
<dbReference type="PANTHER" id="PTHR30292:SF0">
    <property type="entry name" value="5-OXOPROLINASE SUBUNIT A"/>
    <property type="match status" value="1"/>
</dbReference>
<dbReference type="Proteomes" id="UP000032233">
    <property type="component" value="Unassembled WGS sequence"/>
</dbReference>
<dbReference type="NCBIfam" id="NF003816">
    <property type="entry name" value="PRK05406.1-5"/>
    <property type="match status" value="1"/>
</dbReference>
<dbReference type="InterPro" id="IPR011330">
    <property type="entry name" value="Glyco_hydro/deAcase_b/a-brl"/>
</dbReference>
<comment type="caution">
    <text evidence="2">The sequence shown here is derived from an EMBL/GenBank/DDBJ whole genome shotgun (WGS) entry which is preliminary data.</text>
</comment>
<comment type="catalytic activity">
    <reaction evidence="1">
        <text>5-oxo-L-proline + ATP + 2 H2O = L-glutamate + ADP + phosphate + H(+)</text>
        <dbReference type="Rhea" id="RHEA:10348"/>
        <dbReference type="ChEBI" id="CHEBI:15377"/>
        <dbReference type="ChEBI" id="CHEBI:15378"/>
        <dbReference type="ChEBI" id="CHEBI:29985"/>
        <dbReference type="ChEBI" id="CHEBI:30616"/>
        <dbReference type="ChEBI" id="CHEBI:43474"/>
        <dbReference type="ChEBI" id="CHEBI:58402"/>
        <dbReference type="ChEBI" id="CHEBI:456216"/>
        <dbReference type="EC" id="3.5.2.9"/>
    </reaction>
</comment>
<dbReference type="HAMAP" id="MF_00691">
    <property type="entry name" value="PxpA"/>
    <property type="match status" value="1"/>
</dbReference>
<dbReference type="STRING" id="1429043.X474_20805"/>
<protein>
    <recommendedName>
        <fullName evidence="1">5-oxoprolinase subunit A</fullName>
        <shortName evidence="1">5-OPase subunit A</shortName>
        <ecNumber evidence="1">3.5.2.9</ecNumber>
    </recommendedName>
    <alternativeName>
        <fullName evidence="1">5-oxoprolinase (ATP-hydrolyzing) subunit A</fullName>
    </alternativeName>
</protein>
<evidence type="ECO:0000313" key="3">
    <source>
        <dbReference type="Proteomes" id="UP000032233"/>
    </source>
</evidence>
<keyword evidence="1" id="KW-0378">Hydrolase</keyword>
<dbReference type="InParanoid" id="A0A0D2GBF7"/>